<dbReference type="Proteomes" id="UP001476798">
    <property type="component" value="Unassembled WGS sequence"/>
</dbReference>
<dbReference type="PANTHER" id="PTHR11647">
    <property type="entry name" value="HYDRANTOINASE/DIHYDROPYRIMIDINASE FAMILY MEMBER"/>
    <property type="match status" value="1"/>
</dbReference>
<evidence type="ECO:0000313" key="4">
    <source>
        <dbReference type="Proteomes" id="UP001476798"/>
    </source>
</evidence>
<keyword evidence="2" id="KW-1133">Transmembrane helix</keyword>
<keyword evidence="4" id="KW-1185">Reference proteome</keyword>
<dbReference type="InterPro" id="IPR032466">
    <property type="entry name" value="Metal_Hydrolase"/>
</dbReference>
<evidence type="ECO:0000256" key="2">
    <source>
        <dbReference type="SAM" id="Phobius"/>
    </source>
</evidence>
<reference evidence="3 4" key="1">
    <citation type="submission" date="2021-06" db="EMBL/GenBank/DDBJ databases">
        <authorList>
            <person name="Palmer J.M."/>
        </authorList>
    </citation>
    <scope>NUCLEOTIDE SEQUENCE [LARGE SCALE GENOMIC DNA]</scope>
    <source>
        <strain evidence="3 4">GA_2019</strain>
        <tissue evidence="3">Muscle</tissue>
    </source>
</reference>
<comment type="caution">
    <text evidence="3">The sequence shown here is derived from an EMBL/GenBank/DDBJ whole genome shotgun (WGS) entry which is preliminary data.</text>
</comment>
<sequence>MSLPAVDHVLVDPGTSLLSAFDQWKEAAEQRACCDFSFHLDITRWHEGLYEELETLVKDKGVNSFLFFMAYKDRYQSSDSQVKHTDMSCVYLLFLLPVYLILSNCFLVPGAQLYEAFGVLRDLGAIAQVHAENGDIIDEVETEAVYRAIIIAKQANCPLYVTKVMSRSAADVIAKARKKGVVVYGEPITAGLAIDGSHYWSKDWAMAAAFVMSPPLNPDPSTPQYLTSLLA</sequence>
<accession>A0ABV0PR89</accession>
<protein>
    <submittedName>
        <fullName evidence="3">Uncharacterized protein</fullName>
    </submittedName>
</protein>
<name>A0ABV0PR89_9TELE</name>
<gene>
    <name evidence="3" type="ORF">GOODEAATRI_023225</name>
</gene>
<comment type="similarity">
    <text evidence="1">Belongs to the metallo-dependent hydrolases superfamily. Hydantoinase/dihydropyrimidinase family.</text>
</comment>
<keyword evidence="2" id="KW-0812">Transmembrane</keyword>
<organism evidence="3 4">
    <name type="scientific">Goodea atripinnis</name>
    <dbReference type="NCBI Taxonomy" id="208336"/>
    <lineage>
        <taxon>Eukaryota</taxon>
        <taxon>Metazoa</taxon>
        <taxon>Chordata</taxon>
        <taxon>Craniata</taxon>
        <taxon>Vertebrata</taxon>
        <taxon>Euteleostomi</taxon>
        <taxon>Actinopterygii</taxon>
        <taxon>Neopterygii</taxon>
        <taxon>Teleostei</taxon>
        <taxon>Neoteleostei</taxon>
        <taxon>Acanthomorphata</taxon>
        <taxon>Ovalentaria</taxon>
        <taxon>Atherinomorphae</taxon>
        <taxon>Cyprinodontiformes</taxon>
        <taxon>Goodeidae</taxon>
        <taxon>Goodea</taxon>
    </lineage>
</organism>
<feature type="transmembrane region" description="Helical" evidence="2">
    <location>
        <begin position="90"/>
        <end position="111"/>
    </location>
</feature>
<dbReference type="Gene3D" id="3.20.20.140">
    <property type="entry name" value="Metal-dependent hydrolases"/>
    <property type="match status" value="3"/>
</dbReference>
<proteinExistence type="inferred from homology"/>
<feature type="non-terminal residue" evidence="3">
    <location>
        <position position="231"/>
    </location>
</feature>
<evidence type="ECO:0000313" key="3">
    <source>
        <dbReference type="EMBL" id="MEQ2185933.1"/>
    </source>
</evidence>
<dbReference type="InterPro" id="IPR050378">
    <property type="entry name" value="Metallo-dep_Hydrolases_sf"/>
</dbReference>
<dbReference type="PANTHER" id="PTHR11647:SF55">
    <property type="entry name" value="DIHYDROPYRIMIDINASE-RELATED PROTEIN 4"/>
    <property type="match status" value="1"/>
</dbReference>
<dbReference type="SUPFAM" id="SSF51556">
    <property type="entry name" value="Metallo-dependent hydrolases"/>
    <property type="match status" value="1"/>
</dbReference>
<dbReference type="EMBL" id="JAHRIO010082433">
    <property type="protein sequence ID" value="MEQ2185933.1"/>
    <property type="molecule type" value="Genomic_DNA"/>
</dbReference>
<keyword evidence="2" id="KW-0472">Membrane</keyword>
<evidence type="ECO:0000256" key="1">
    <source>
        <dbReference type="ARBA" id="ARBA00008829"/>
    </source>
</evidence>